<protein>
    <submittedName>
        <fullName evidence="1">Uncharacterized protein</fullName>
    </submittedName>
</protein>
<dbReference type="AlphaFoldDB" id="A0AAW2IQC6"/>
<reference evidence="1" key="2">
    <citation type="journal article" date="2024" name="Plant">
        <title>Genomic evolution and insights into agronomic trait innovations of Sesamum species.</title>
        <authorList>
            <person name="Miao H."/>
            <person name="Wang L."/>
            <person name="Qu L."/>
            <person name="Liu H."/>
            <person name="Sun Y."/>
            <person name="Le M."/>
            <person name="Wang Q."/>
            <person name="Wei S."/>
            <person name="Zheng Y."/>
            <person name="Lin W."/>
            <person name="Duan Y."/>
            <person name="Cao H."/>
            <person name="Xiong S."/>
            <person name="Wang X."/>
            <person name="Wei L."/>
            <person name="Li C."/>
            <person name="Ma Q."/>
            <person name="Ju M."/>
            <person name="Zhao R."/>
            <person name="Li G."/>
            <person name="Mu C."/>
            <person name="Tian Q."/>
            <person name="Mei H."/>
            <person name="Zhang T."/>
            <person name="Gao T."/>
            <person name="Zhang H."/>
        </authorList>
    </citation>
    <scope>NUCLEOTIDE SEQUENCE</scope>
    <source>
        <strain evidence="1">G02</strain>
    </source>
</reference>
<name>A0AAW2IQC6_SESRA</name>
<accession>A0AAW2IQC6</accession>
<gene>
    <name evidence="1" type="ORF">Sradi_7203100</name>
</gene>
<comment type="caution">
    <text evidence="1">The sequence shown here is derived from an EMBL/GenBank/DDBJ whole genome shotgun (WGS) entry which is preliminary data.</text>
</comment>
<sequence length="76" mass="8327">MAAGEEWACDWAEGGSEMGGRSCWARGGRWAAREVAGRARGRWAERERRSGLRCLGWAVTFKVGWALAGLSLETGR</sequence>
<evidence type="ECO:0000313" key="1">
    <source>
        <dbReference type="EMBL" id="KAL0284280.1"/>
    </source>
</evidence>
<dbReference type="EMBL" id="JACGWJ010001159">
    <property type="protein sequence ID" value="KAL0284280.1"/>
    <property type="molecule type" value="Genomic_DNA"/>
</dbReference>
<organism evidence="1">
    <name type="scientific">Sesamum radiatum</name>
    <name type="common">Black benniseed</name>
    <dbReference type="NCBI Taxonomy" id="300843"/>
    <lineage>
        <taxon>Eukaryota</taxon>
        <taxon>Viridiplantae</taxon>
        <taxon>Streptophyta</taxon>
        <taxon>Embryophyta</taxon>
        <taxon>Tracheophyta</taxon>
        <taxon>Spermatophyta</taxon>
        <taxon>Magnoliopsida</taxon>
        <taxon>eudicotyledons</taxon>
        <taxon>Gunneridae</taxon>
        <taxon>Pentapetalae</taxon>
        <taxon>asterids</taxon>
        <taxon>lamiids</taxon>
        <taxon>Lamiales</taxon>
        <taxon>Pedaliaceae</taxon>
        <taxon>Sesamum</taxon>
    </lineage>
</organism>
<reference evidence="1" key="1">
    <citation type="submission" date="2020-06" db="EMBL/GenBank/DDBJ databases">
        <authorList>
            <person name="Li T."/>
            <person name="Hu X."/>
            <person name="Zhang T."/>
            <person name="Song X."/>
            <person name="Zhang H."/>
            <person name="Dai N."/>
            <person name="Sheng W."/>
            <person name="Hou X."/>
            <person name="Wei L."/>
        </authorList>
    </citation>
    <scope>NUCLEOTIDE SEQUENCE</scope>
    <source>
        <strain evidence="1">G02</strain>
        <tissue evidence="1">Leaf</tissue>
    </source>
</reference>
<proteinExistence type="predicted"/>